<dbReference type="InterPro" id="IPR050708">
    <property type="entry name" value="T6SS_VgrG/RHS"/>
</dbReference>
<gene>
    <name evidence="4" type="ORF">DFP97_1501</name>
</gene>
<feature type="domain" description="Teneurin-like YD-shell" evidence="3">
    <location>
        <begin position="37"/>
        <end position="140"/>
    </location>
</feature>
<feature type="region of interest" description="Disordered" evidence="2">
    <location>
        <begin position="172"/>
        <end position="266"/>
    </location>
</feature>
<dbReference type="InterPro" id="IPR056823">
    <property type="entry name" value="TEN-like_YD-shell"/>
</dbReference>
<dbReference type="AlphaFoldDB" id="A0A368VLI9"/>
<proteinExistence type="predicted"/>
<dbReference type="Pfam" id="PF25023">
    <property type="entry name" value="TEN_YD-shell"/>
    <property type="match status" value="1"/>
</dbReference>
<dbReference type="NCBIfam" id="TIGR03696">
    <property type="entry name" value="Rhs_assc_core"/>
    <property type="match status" value="1"/>
</dbReference>
<comment type="caution">
    <text evidence="4">The sequence shown here is derived from an EMBL/GenBank/DDBJ whole genome shotgun (WGS) entry which is preliminary data.</text>
</comment>
<feature type="compositionally biased region" description="Low complexity" evidence="2">
    <location>
        <begin position="229"/>
        <end position="251"/>
    </location>
</feature>
<keyword evidence="5" id="KW-1185">Reference proteome</keyword>
<evidence type="ECO:0000313" key="4">
    <source>
        <dbReference type="EMBL" id="RCW39873.1"/>
    </source>
</evidence>
<dbReference type="PANTHER" id="PTHR32305">
    <property type="match status" value="1"/>
</dbReference>
<evidence type="ECO:0000256" key="2">
    <source>
        <dbReference type="SAM" id="MobiDB-lite"/>
    </source>
</evidence>
<evidence type="ECO:0000313" key="5">
    <source>
        <dbReference type="Proteomes" id="UP000252415"/>
    </source>
</evidence>
<sequence>MACSLAQYYEAEGDIVARKSIGLQGRKMQGYEGNIQTRGGLLYYMTDAIGNVMDLTDRTGETAMQYRYDVFGNLFTQMAAPYNNVGFTGKTYDAKASLVDFATRWYSPSEGRFTTEDDYEPAYDLPQSLNRYAYAGNNPVNYTDPTGEYYWCTAVIRGITYSHAPPCDDSNHQVWIPDPVSSGGSTGGGSTGGSSGGSTGGGSTGGGSTGGGTPVPQPTPQEIKSQKRTTLLSKTGSAKSKTASLSKSGTTVKPAFGYTAVKKTPP</sequence>
<feature type="non-terminal residue" evidence="4">
    <location>
        <position position="266"/>
    </location>
</feature>
<protein>
    <submittedName>
        <fullName evidence="4">RHS repeat-associated protein</fullName>
    </submittedName>
</protein>
<name>A0A368VLI9_9BACL</name>
<dbReference type="InterPro" id="IPR022385">
    <property type="entry name" value="Rhs_assc_core"/>
</dbReference>
<keyword evidence="1" id="KW-0677">Repeat</keyword>
<reference evidence="4 5" key="1">
    <citation type="submission" date="2018-07" db="EMBL/GenBank/DDBJ databases">
        <title>Genomic Encyclopedia of Type Strains, Phase III (KMG-III): the genomes of soil and plant-associated and newly described type strains.</title>
        <authorList>
            <person name="Whitman W."/>
        </authorList>
    </citation>
    <scope>NUCLEOTIDE SEQUENCE [LARGE SCALE GENOMIC DNA]</scope>
    <source>
        <strain evidence="4 5">CECT 7506</strain>
    </source>
</reference>
<feature type="compositionally biased region" description="Gly residues" evidence="2">
    <location>
        <begin position="184"/>
        <end position="213"/>
    </location>
</feature>
<evidence type="ECO:0000256" key="1">
    <source>
        <dbReference type="ARBA" id="ARBA00022737"/>
    </source>
</evidence>
<dbReference type="PANTHER" id="PTHR32305:SF15">
    <property type="entry name" value="PROTEIN RHSA-RELATED"/>
    <property type="match status" value="1"/>
</dbReference>
<accession>A0A368VLI9</accession>
<dbReference type="Proteomes" id="UP000252415">
    <property type="component" value="Unassembled WGS sequence"/>
</dbReference>
<dbReference type="Gene3D" id="2.180.10.10">
    <property type="entry name" value="RHS repeat-associated core"/>
    <property type="match status" value="1"/>
</dbReference>
<dbReference type="EMBL" id="QPJD01000050">
    <property type="protein sequence ID" value="RCW39873.1"/>
    <property type="molecule type" value="Genomic_DNA"/>
</dbReference>
<evidence type="ECO:0000259" key="3">
    <source>
        <dbReference type="Pfam" id="PF25023"/>
    </source>
</evidence>
<organism evidence="4 5">
    <name type="scientific">Paenibacillus prosopidis</name>
    <dbReference type="NCBI Taxonomy" id="630520"/>
    <lineage>
        <taxon>Bacteria</taxon>
        <taxon>Bacillati</taxon>
        <taxon>Bacillota</taxon>
        <taxon>Bacilli</taxon>
        <taxon>Bacillales</taxon>
        <taxon>Paenibacillaceae</taxon>
        <taxon>Paenibacillus</taxon>
    </lineage>
</organism>